<dbReference type="WBParaSite" id="PgR010_g028_t01">
    <property type="protein sequence ID" value="PgR010_g028_t01"/>
    <property type="gene ID" value="PgR010_g028"/>
</dbReference>
<sequence length="91" mass="10908">MFNYCCEVVQQSELIFDLCVTNALRIIKRFCFFFWEEYSGTLHSFCFSQVSPPPTKTKFNFIFYCTVLFDSYYILVSEIFKLSFPSDRRGR</sequence>
<proteinExistence type="predicted"/>
<keyword evidence="1" id="KW-1185">Reference proteome</keyword>
<dbReference type="AlphaFoldDB" id="A0A915AKM4"/>
<reference evidence="2" key="1">
    <citation type="submission" date="2022-11" db="UniProtKB">
        <authorList>
            <consortium name="WormBaseParasite"/>
        </authorList>
    </citation>
    <scope>IDENTIFICATION</scope>
</reference>
<accession>A0A915AKM4</accession>
<dbReference type="Proteomes" id="UP000887569">
    <property type="component" value="Unplaced"/>
</dbReference>
<protein>
    <submittedName>
        <fullName evidence="2">Ovule protein</fullName>
    </submittedName>
</protein>
<organism evidence="1 2">
    <name type="scientific">Parascaris univalens</name>
    <name type="common">Nematode worm</name>
    <dbReference type="NCBI Taxonomy" id="6257"/>
    <lineage>
        <taxon>Eukaryota</taxon>
        <taxon>Metazoa</taxon>
        <taxon>Ecdysozoa</taxon>
        <taxon>Nematoda</taxon>
        <taxon>Chromadorea</taxon>
        <taxon>Rhabditida</taxon>
        <taxon>Spirurina</taxon>
        <taxon>Ascaridomorpha</taxon>
        <taxon>Ascaridoidea</taxon>
        <taxon>Ascarididae</taxon>
        <taxon>Parascaris</taxon>
    </lineage>
</organism>
<name>A0A915AKM4_PARUN</name>
<evidence type="ECO:0000313" key="2">
    <source>
        <dbReference type="WBParaSite" id="PgR010_g028_t01"/>
    </source>
</evidence>
<evidence type="ECO:0000313" key="1">
    <source>
        <dbReference type="Proteomes" id="UP000887569"/>
    </source>
</evidence>